<dbReference type="Pfam" id="PF03732">
    <property type="entry name" value="Retrotrans_gag"/>
    <property type="match status" value="1"/>
</dbReference>
<keyword evidence="2 13" id="KW-0808">Transferase</keyword>
<dbReference type="Pfam" id="PF17921">
    <property type="entry name" value="Integrase_H2C2"/>
    <property type="match status" value="1"/>
</dbReference>
<dbReference type="GO" id="GO:0003676">
    <property type="term" value="F:nucleic acid binding"/>
    <property type="evidence" value="ECO:0007669"/>
    <property type="project" value="InterPro"/>
</dbReference>
<dbReference type="InterPro" id="IPR036397">
    <property type="entry name" value="RNaseH_sf"/>
</dbReference>
<dbReference type="Gene3D" id="4.10.60.10">
    <property type="entry name" value="Zinc finger, CCHC-type"/>
    <property type="match status" value="1"/>
</dbReference>
<dbReference type="FunFam" id="1.10.340.70:FF:000001">
    <property type="entry name" value="Retrovirus-related Pol polyprotein from transposon gypsy-like Protein"/>
    <property type="match status" value="1"/>
</dbReference>
<evidence type="ECO:0000259" key="10">
    <source>
        <dbReference type="PROSITE" id="PS50158"/>
    </source>
</evidence>
<organism evidence="13">
    <name type="scientific">Medicago truncatula</name>
    <name type="common">Barrel medic</name>
    <name type="synonym">Medicago tribuloides</name>
    <dbReference type="NCBI Taxonomy" id="3880"/>
    <lineage>
        <taxon>Eukaryota</taxon>
        <taxon>Viridiplantae</taxon>
        <taxon>Streptophyta</taxon>
        <taxon>Embryophyta</taxon>
        <taxon>Tracheophyta</taxon>
        <taxon>Spermatophyta</taxon>
        <taxon>Magnoliopsida</taxon>
        <taxon>eudicotyledons</taxon>
        <taxon>Gunneridae</taxon>
        <taxon>Pentapetalae</taxon>
        <taxon>rosids</taxon>
        <taxon>fabids</taxon>
        <taxon>Fabales</taxon>
        <taxon>Fabaceae</taxon>
        <taxon>Papilionoideae</taxon>
        <taxon>50 kb inversion clade</taxon>
        <taxon>NPAAA clade</taxon>
        <taxon>Hologalegina</taxon>
        <taxon>IRL clade</taxon>
        <taxon>Trifolieae</taxon>
        <taxon>Medicago</taxon>
    </lineage>
</organism>
<reference evidence="13" key="1">
    <citation type="journal article" date="2018" name="Nat. Plants">
        <title>Whole-genome landscape of Medicago truncatula symbiotic genes.</title>
        <authorList>
            <person name="Pecrix Y."/>
            <person name="Gamas P."/>
            <person name="Carrere S."/>
        </authorList>
    </citation>
    <scope>NUCLEOTIDE SEQUENCE</scope>
    <source>
        <tissue evidence="13">Leaves</tissue>
    </source>
</reference>
<dbReference type="GO" id="GO:0004519">
    <property type="term" value="F:endonuclease activity"/>
    <property type="evidence" value="ECO:0007669"/>
    <property type="project" value="UniProtKB-KW"/>
</dbReference>
<dbReference type="PANTHER" id="PTHR35046">
    <property type="entry name" value="ZINC KNUCKLE (CCHC-TYPE) FAMILY PROTEIN"/>
    <property type="match status" value="1"/>
</dbReference>
<dbReference type="InterPro" id="IPR001878">
    <property type="entry name" value="Znf_CCHC"/>
</dbReference>
<dbReference type="InterPro" id="IPR036875">
    <property type="entry name" value="Znf_CCHC_sf"/>
</dbReference>
<dbReference type="Gene3D" id="1.10.340.70">
    <property type="match status" value="1"/>
</dbReference>
<dbReference type="Gene3D" id="2.40.70.10">
    <property type="entry name" value="Acid Proteases"/>
    <property type="match status" value="1"/>
</dbReference>
<accession>A0A396IQN1</accession>
<keyword evidence="5" id="KW-0255">Endonuclease</keyword>
<dbReference type="SUPFAM" id="SSF57756">
    <property type="entry name" value="Retrovirus zinc finger-like domains"/>
    <property type="match status" value="1"/>
</dbReference>
<keyword evidence="8" id="KW-0863">Zinc-finger</keyword>
<dbReference type="InterPro" id="IPR005162">
    <property type="entry name" value="Retrotrans_gag_dom"/>
</dbReference>
<dbReference type="InterPro" id="IPR021109">
    <property type="entry name" value="Peptidase_aspartic_dom_sf"/>
</dbReference>
<dbReference type="CDD" id="cd09274">
    <property type="entry name" value="RNase_HI_RT_Ty3"/>
    <property type="match status" value="1"/>
</dbReference>
<dbReference type="InterPro" id="IPR012337">
    <property type="entry name" value="RNaseH-like_sf"/>
</dbReference>
<evidence type="ECO:0000256" key="5">
    <source>
        <dbReference type="ARBA" id="ARBA00022759"/>
    </source>
</evidence>
<keyword evidence="8" id="KW-0479">Metal-binding</keyword>
<feature type="region of interest" description="Disordered" evidence="9">
    <location>
        <begin position="350"/>
        <end position="389"/>
    </location>
</feature>
<keyword evidence="8" id="KW-0862">Zinc</keyword>
<dbReference type="Pfam" id="PF17917">
    <property type="entry name" value="RT_RNaseH"/>
    <property type="match status" value="1"/>
</dbReference>
<feature type="domain" description="Reverse transcriptase" evidence="11">
    <location>
        <begin position="494"/>
        <end position="673"/>
    </location>
</feature>
<evidence type="ECO:0000259" key="11">
    <source>
        <dbReference type="PROSITE" id="PS50878"/>
    </source>
</evidence>
<dbReference type="InterPro" id="IPR043128">
    <property type="entry name" value="Rev_trsase/Diguanyl_cyclase"/>
</dbReference>
<dbReference type="PANTHER" id="PTHR35046:SF9">
    <property type="entry name" value="RNA-DIRECTED DNA POLYMERASE"/>
    <property type="match status" value="1"/>
</dbReference>
<evidence type="ECO:0000256" key="8">
    <source>
        <dbReference type="PROSITE-ProRule" id="PRU00047"/>
    </source>
</evidence>
<dbReference type="Gene3D" id="3.10.20.370">
    <property type="match status" value="1"/>
</dbReference>
<dbReference type="FunFam" id="3.30.420.10:FF:000032">
    <property type="entry name" value="Retrovirus-related Pol polyprotein from transposon 297-like Protein"/>
    <property type="match status" value="1"/>
</dbReference>
<sequence>MKRIMRRRFVPSYYHRDLHNKLQRLTQGSKSVEEYFKEMEVLKIRANVEEDDEATMARFLHGLNHDISDIVELRHYVEMDELVHQAIKVEQQLKRKSQTRRSSTTFNSQNWKDKIKKEGVSSSSSKEPMVENKGKAITPPQNVSTNKKLTCFKCQGKGHSASECPTKRTMLVEENEVIGREEGENVEEYDEEEEEEIPSGELLMVRRMLGNLVKEGDTTQRENLFHTRCLVQGKVCSLIIDGGSCTNVASTRLVSKLNLKTKPHPKPYKLQWLNESVEMVVNRQAEVCFKIGKYEDVVLCDVVPMEACHLLLGRPWQYDRNVSHEGYSNKYSLVHHGQKIVLVPLSPSEVREDQKKMREKNEKEKNEKEKEKNEKEKNKKEKEKNDEKKESLVAKKGEVRNAIVSQQPLYLLFCKEVALLTNTPNKQNLPICVETLLQEFEDMFPKEVPSGLPPIRGIEHHIDLNPGASLPNRPAYRSNPQQTQEIQRQVTELVSKGWVRESLSPCAVPVILVPKKDGSWRMCTDCRVVNNITIKYRHPIPRLDDLLDELFGACLFSKIDLKSGYHQIRIREGDEWKTAFKTKYGLYEWLVMPFGLTNAPSTFMRLMNHILREFLGKFVVVYFDDILIYSKNLEDHCIHLRAVLQVLRQENLYANLEKCVFCTDHVIFLGFIVSSKGVHVDESKVKAIQEWPTPKNVSEVRSFHGLASFYRRFVKDFSTLAAPLNEIVKKEVGFKWGEKQEQSFAALKEKLTQAPILALPNFSKSFEIECDASNVGIGAVLMQEGHPIAYFSEKLKGAALNYSTYDKELYALVRALQTWQHYLLPKEFVIHSDHESLKQLKGQGKLNKRHAKWVEFLEQFPYVIKHKKGKANVVVDALSRRYVLLSTLETKVFGLEHIKDLYESDLEFSSNFFACEHTAVNGYFKHNGYLFKEKRLCVPKSSIRELLVKEAHEGGLMDHFGVSKTLEFLQEHFYWPHMKIDVQKFCDRCIVCKKAKSKVMPHGLYTPLPVPEFPWIDISMDFVLGLPRTRNGKDSIFVVVDRFSKMAHFIPCKKVDDACHVADLLFKEVVRLHGLPRSIVSDRDPKFLSHFWRTLWGKVGTKLLFSTTCHPQTDGQTEVVNRTLSTLLRVVLKENLKMWEEWLPHVEFAYNRVVHSTTQHSPFEIVYGFNPLTPLDLLPLPNTSILKHKDGKAKAEFVRKLHEQVKLQI</sequence>
<dbReference type="PROSITE" id="PS50878">
    <property type="entry name" value="RT_POL"/>
    <property type="match status" value="1"/>
</dbReference>
<dbReference type="InterPro" id="IPR041588">
    <property type="entry name" value="Integrase_H2C2"/>
</dbReference>
<evidence type="ECO:0000256" key="6">
    <source>
        <dbReference type="ARBA" id="ARBA00022801"/>
    </source>
</evidence>
<feature type="region of interest" description="Disordered" evidence="9">
    <location>
        <begin position="94"/>
        <end position="141"/>
    </location>
</feature>
<evidence type="ECO:0000256" key="3">
    <source>
        <dbReference type="ARBA" id="ARBA00022695"/>
    </source>
</evidence>
<proteinExistence type="predicted"/>
<keyword evidence="7" id="KW-0695">RNA-directed DNA polymerase</keyword>
<dbReference type="SMART" id="SM00343">
    <property type="entry name" value="ZnF_C2HC"/>
    <property type="match status" value="1"/>
</dbReference>
<dbReference type="SUPFAM" id="SSF53098">
    <property type="entry name" value="Ribonuclease H-like"/>
    <property type="match status" value="1"/>
</dbReference>
<name>A0A396IQN1_MEDTR</name>
<dbReference type="AlphaFoldDB" id="A0A396IQN1"/>
<feature type="domain" description="Integrase catalytic" evidence="12">
    <location>
        <begin position="1010"/>
        <end position="1170"/>
    </location>
</feature>
<dbReference type="GO" id="GO:0003964">
    <property type="term" value="F:RNA-directed DNA polymerase activity"/>
    <property type="evidence" value="ECO:0007669"/>
    <property type="project" value="UniProtKB-KW"/>
</dbReference>
<dbReference type="InterPro" id="IPR043502">
    <property type="entry name" value="DNA/RNA_pol_sf"/>
</dbReference>
<evidence type="ECO:0000313" key="13">
    <source>
        <dbReference type="EMBL" id="RHN66833.1"/>
    </source>
</evidence>
<dbReference type="Pfam" id="PF00665">
    <property type="entry name" value="rve"/>
    <property type="match status" value="1"/>
</dbReference>
<dbReference type="Gene3D" id="3.30.70.270">
    <property type="match status" value="2"/>
</dbReference>
<dbReference type="Pfam" id="PF00098">
    <property type="entry name" value="zf-CCHC"/>
    <property type="match status" value="1"/>
</dbReference>
<dbReference type="Gene3D" id="3.30.420.10">
    <property type="entry name" value="Ribonuclease H-like superfamily/Ribonuclease H"/>
    <property type="match status" value="1"/>
</dbReference>
<dbReference type="Pfam" id="PF00078">
    <property type="entry name" value="RVT_1"/>
    <property type="match status" value="1"/>
</dbReference>
<evidence type="ECO:0000256" key="2">
    <source>
        <dbReference type="ARBA" id="ARBA00022679"/>
    </source>
</evidence>
<dbReference type="InterPro" id="IPR041373">
    <property type="entry name" value="RT_RNaseH"/>
</dbReference>
<dbReference type="CDD" id="cd01647">
    <property type="entry name" value="RT_LTR"/>
    <property type="match status" value="1"/>
</dbReference>
<keyword evidence="6 13" id="KW-0378">Hydrolase</keyword>
<dbReference type="EC" id="2.7.7.49" evidence="1"/>
<dbReference type="SUPFAM" id="SSF56672">
    <property type="entry name" value="DNA/RNA polymerases"/>
    <property type="match status" value="1"/>
</dbReference>
<protein>
    <recommendedName>
        <fullName evidence="1">RNA-directed DNA polymerase</fullName>
        <ecNumber evidence="1">2.7.7.49</ecNumber>
    </recommendedName>
</protein>
<dbReference type="GO" id="GO:0008270">
    <property type="term" value="F:zinc ion binding"/>
    <property type="evidence" value="ECO:0007669"/>
    <property type="project" value="UniProtKB-KW"/>
</dbReference>
<evidence type="ECO:0000256" key="1">
    <source>
        <dbReference type="ARBA" id="ARBA00012493"/>
    </source>
</evidence>
<dbReference type="Proteomes" id="UP000265566">
    <property type="component" value="Chromosome 3"/>
</dbReference>
<comment type="caution">
    <text evidence="13">The sequence shown here is derived from an EMBL/GenBank/DDBJ whole genome shotgun (WGS) entry which is preliminary data.</text>
</comment>
<keyword evidence="4" id="KW-0540">Nuclease</keyword>
<dbReference type="GO" id="GO:0015074">
    <property type="term" value="P:DNA integration"/>
    <property type="evidence" value="ECO:0007669"/>
    <property type="project" value="InterPro"/>
</dbReference>
<evidence type="ECO:0000256" key="4">
    <source>
        <dbReference type="ARBA" id="ARBA00022722"/>
    </source>
</evidence>
<dbReference type="GO" id="GO:0016787">
    <property type="term" value="F:hydrolase activity"/>
    <property type="evidence" value="ECO:0007669"/>
    <property type="project" value="UniProtKB-KW"/>
</dbReference>
<evidence type="ECO:0000256" key="7">
    <source>
        <dbReference type="ARBA" id="ARBA00022918"/>
    </source>
</evidence>
<dbReference type="Gene3D" id="3.10.10.10">
    <property type="entry name" value="HIV Type 1 Reverse Transcriptase, subunit A, domain 1"/>
    <property type="match status" value="1"/>
</dbReference>
<keyword evidence="3 13" id="KW-0548">Nucleotidyltransferase</keyword>
<dbReference type="Gramene" id="rna14935">
    <property type="protein sequence ID" value="RHN66833.1"/>
    <property type="gene ID" value="gene14935"/>
</dbReference>
<dbReference type="FunFam" id="3.30.70.270:FF:000020">
    <property type="entry name" value="Transposon Tf2-6 polyprotein-like Protein"/>
    <property type="match status" value="1"/>
</dbReference>
<feature type="compositionally biased region" description="Polar residues" evidence="9">
    <location>
        <begin position="100"/>
        <end position="110"/>
    </location>
</feature>
<dbReference type="CDD" id="cd00303">
    <property type="entry name" value="retropepsin_like"/>
    <property type="match status" value="1"/>
</dbReference>
<dbReference type="FunFam" id="3.10.20.370:FF:000001">
    <property type="entry name" value="Retrovirus-related Pol polyprotein from transposon 17.6-like protein"/>
    <property type="match status" value="1"/>
</dbReference>
<dbReference type="PROSITE" id="PS50994">
    <property type="entry name" value="INTEGRASE"/>
    <property type="match status" value="1"/>
</dbReference>
<feature type="domain" description="CCHC-type" evidence="10">
    <location>
        <begin position="151"/>
        <end position="165"/>
    </location>
</feature>
<dbReference type="EMBL" id="PSQE01000003">
    <property type="protein sequence ID" value="RHN66833.1"/>
    <property type="molecule type" value="Genomic_DNA"/>
</dbReference>
<gene>
    <name evidence="13" type="ORF">MtrunA17_Chr3g0096001</name>
</gene>
<evidence type="ECO:0000259" key="12">
    <source>
        <dbReference type="PROSITE" id="PS50994"/>
    </source>
</evidence>
<evidence type="ECO:0000256" key="9">
    <source>
        <dbReference type="SAM" id="MobiDB-lite"/>
    </source>
</evidence>
<dbReference type="InterPro" id="IPR001584">
    <property type="entry name" value="Integrase_cat-core"/>
</dbReference>
<dbReference type="InterPro" id="IPR000477">
    <property type="entry name" value="RT_dom"/>
</dbReference>
<dbReference type="PROSITE" id="PS50158">
    <property type="entry name" value="ZF_CCHC"/>
    <property type="match status" value="1"/>
</dbReference>